<name>A0AAN9IKV1_CROPI</name>
<evidence type="ECO:0000256" key="1">
    <source>
        <dbReference type="SAM" id="MobiDB-lite"/>
    </source>
</evidence>
<dbReference type="Proteomes" id="UP001372338">
    <property type="component" value="Unassembled WGS sequence"/>
</dbReference>
<evidence type="ECO:0000313" key="2">
    <source>
        <dbReference type="EMBL" id="KAK7282145.1"/>
    </source>
</evidence>
<dbReference type="AlphaFoldDB" id="A0AAN9IKV1"/>
<organism evidence="2 3">
    <name type="scientific">Crotalaria pallida</name>
    <name type="common">Smooth rattlebox</name>
    <name type="synonym">Crotalaria striata</name>
    <dbReference type="NCBI Taxonomy" id="3830"/>
    <lineage>
        <taxon>Eukaryota</taxon>
        <taxon>Viridiplantae</taxon>
        <taxon>Streptophyta</taxon>
        <taxon>Embryophyta</taxon>
        <taxon>Tracheophyta</taxon>
        <taxon>Spermatophyta</taxon>
        <taxon>Magnoliopsida</taxon>
        <taxon>eudicotyledons</taxon>
        <taxon>Gunneridae</taxon>
        <taxon>Pentapetalae</taxon>
        <taxon>rosids</taxon>
        <taxon>fabids</taxon>
        <taxon>Fabales</taxon>
        <taxon>Fabaceae</taxon>
        <taxon>Papilionoideae</taxon>
        <taxon>50 kb inversion clade</taxon>
        <taxon>genistoids sensu lato</taxon>
        <taxon>core genistoids</taxon>
        <taxon>Crotalarieae</taxon>
        <taxon>Crotalaria</taxon>
    </lineage>
</organism>
<gene>
    <name evidence="2" type="ORF">RIF29_10719</name>
</gene>
<accession>A0AAN9IKV1</accession>
<reference evidence="2 3" key="1">
    <citation type="submission" date="2024-01" db="EMBL/GenBank/DDBJ databases">
        <title>The genomes of 5 underutilized Papilionoideae crops provide insights into root nodulation and disease resistanc.</title>
        <authorList>
            <person name="Yuan L."/>
        </authorList>
    </citation>
    <scope>NUCLEOTIDE SEQUENCE [LARGE SCALE GENOMIC DNA]</scope>
    <source>
        <strain evidence="2">ZHUSHIDOU_FW_LH</strain>
        <tissue evidence="2">Leaf</tissue>
    </source>
</reference>
<comment type="caution">
    <text evidence="2">The sequence shown here is derived from an EMBL/GenBank/DDBJ whole genome shotgun (WGS) entry which is preliminary data.</text>
</comment>
<sequence length="286" mass="32411">MSRAAETPAEAQARILTAVKNIVDCGFNAAIFDLALINQAGHTVDSFLKWIKPITSLQDKHDIGAVLCLGYTRGFWDFHPSCCLDIFCRFVAWLRSYEGKEVIDAMKKRRRLEKEAFGALTSEEEASIKLFKNQIADYSNACKGIEEKYKVMKSVAAESYEYYDLVELTNGTKPMAKNEAGMKKATEMFGNRFLERHKVQFIGDGDNRQMLVDYCRENVVRLRRVGEKYKADSLWSLLVACAGEQVMDEAPKFRFGVGDEVDSDGNSEEVPKGTKPRRFVKRKQPA</sequence>
<feature type="compositionally biased region" description="Basic residues" evidence="1">
    <location>
        <begin position="274"/>
        <end position="286"/>
    </location>
</feature>
<keyword evidence="3" id="KW-1185">Reference proteome</keyword>
<feature type="region of interest" description="Disordered" evidence="1">
    <location>
        <begin position="256"/>
        <end position="286"/>
    </location>
</feature>
<evidence type="ECO:0000313" key="3">
    <source>
        <dbReference type="Proteomes" id="UP001372338"/>
    </source>
</evidence>
<protein>
    <submittedName>
        <fullName evidence="2">Uncharacterized protein</fullName>
    </submittedName>
</protein>
<dbReference type="EMBL" id="JAYWIO010000002">
    <property type="protein sequence ID" value="KAK7282145.1"/>
    <property type="molecule type" value="Genomic_DNA"/>
</dbReference>
<proteinExistence type="predicted"/>